<gene>
    <name evidence="2" type="ORF">Cflav_PD4905</name>
</gene>
<keyword evidence="3" id="KW-1185">Reference proteome</keyword>
<dbReference type="InterPro" id="IPR003759">
    <property type="entry name" value="Cbl-bd_cap"/>
</dbReference>
<accession>B9XCS4</accession>
<evidence type="ECO:0000259" key="1">
    <source>
        <dbReference type="PROSITE" id="PS51332"/>
    </source>
</evidence>
<name>B9XCS4_PEDPL</name>
<protein>
    <submittedName>
        <fullName evidence="2">Cobalamin B12-binding domain protein</fullName>
    </submittedName>
</protein>
<organism evidence="2 3">
    <name type="scientific">Pedosphaera parvula (strain Ellin514)</name>
    <dbReference type="NCBI Taxonomy" id="320771"/>
    <lineage>
        <taxon>Bacteria</taxon>
        <taxon>Pseudomonadati</taxon>
        <taxon>Verrucomicrobiota</taxon>
        <taxon>Pedosphaerae</taxon>
        <taxon>Pedosphaerales</taxon>
        <taxon>Pedosphaeraceae</taxon>
        <taxon>Pedosphaera</taxon>
    </lineage>
</organism>
<sequence length="350" mass="38882">MKNAGYLIREQREMLAGQLLARQLALAPDLEQRHPREKYLEDNQLHFAYLAEALAYEAPQLFRDYVAWIKVVSVSRGTPESDLKRNLEILLTVLKENLPADCSAIASDLVTSTLHEFSTFPVDPPSYLDPTAPLADLTRNFLNALLDNQKAAASRLVFSAARSGTAPAMIYQHVFGPCLYEIGRLWQTAQINEAQEHFCAQVIETTMSIIAAFFKGIKQRRVFVGFCVANERHELGIRILGDFFEIEGWDVVPLGANVPRNNVPSILELWKPDVIGLSVTMAYHLPELEAVVKLIRETSKQNQPKVLIGGRPFNLCPDLWKKFGADASAYNPEQALALVSGDSAMAGASS</sequence>
<dbReference type="Pfam" id="PF02607">
    <property type="entry name" value="B12-binding_2"/>
    <property type="match status" value="1"/>
</dbReference>
<dbReference type="InterPro" id="IPR006158">
    <property type="entry name" value="Cobalamin-bd"/>
</dbReference>
<dbReference type="OrthoDB" id="9803687at2"/>
<dbReference type="STRING" id="320771.Cflav_PD4905"/>
<comment type="caution">
    <text evidence="2">The sequence shown here is derived from an EMBL/GenBank/DDBJ whole genome shotgun (WGS) entry which is preliminary data.</text>
</comment>
<dbReference type="PROSITE" id="PS51332">
    <property type="entry name" value="B12_BINDING"/>
    <property type="match status" value="1"/>
</dbReference>
<dbReference type="GO" id="GO:0046872">
    <property type="term" value="F:metal ion binding"/>
    <property type="evidence" value="ECO:0007669"/>
    <property type="project" value="InterPro"/>
</dbReference>
<dbReference type="Pfam" id="PF02310">
    <property type="entry name" value="B12-binding"/>
    <property type="match status" value="1"/>
</dbReference>
<dbReference type="Gene3D" id="1.10.1240.10">
    <property type="entry name" value="Methionine synthase domain"/>
    <property type="match status" value="1"/>
</dbReference>
<dbReference type="InterPro" id="IPR036594">
    <property type="entry name" value="Meth_synthase_dom"/>
</dbReference>
<dbReference type="SUPFAM" id="SSF52242">
    <property type="entry name" value="Cobalamin (vitamin B12)-binding domain"/>
    <property type="match status" value="1"/>
</dbReference>
<feature type="domain" description="B12-binding" evidence="1">
    <location>
        <begin position="220"/>
        <end position="350"/>
    </location>
</feature>
<dbReference type="AlphaFoldDB" id="B9XCS4"/>
<evidence type="ECO:0000313" key="3">
    <source>
        <dbReference type="Proteomes" id="UP000003688"/>
    </source>
</evidence>
<proteinExistence type="predicted"/>
<dbReference type="EMBL" id="ABOX02000005">
    <property type="protein sequence ID" value="EEF62270.1"/>
    <property type="molecule type" value="Genomic_DNA"/>
</dbReference>
<dbReference type="Gene3D" id="3.40.50.280">
    <property type="entry name" value="Cobalamin-binding domain"/>
    <property type="match status" value="1"/>
</dbReference>
<dbReference type="GO" id="GO:0031419">
    <property type="term" value="F:cobalamin binding"/>
    <property type="evidence" value="ECO:0007669"/>
    <property type="project" value="InterPro"/>
</dbReference>
<dbReference type="InterPro" id="IPR036724">
    <property type="entry name" value="Cobalamin-bd_sf"/>
</dbReference>
<dbReference type="Proteomes" id="UP000003688">
    <property type="component" value="Unassembled WGS sequence"/>
</dbReference>
<evidence type="ECO:0000313" key="2">
    <source>
        <dbReference type="EMBL" id="EEF62270.1"/>
    </source>
</evidence>
<reference evidence="2 3" key="1">
    <citation type="journal article" date="2011" name="J. Bacteriol.">
        <title>Genome sequence of 'Pedosphaera parvula' Ellin514, an aerobic Verrucomicrobial isolate from pasture soil.</title>
        <authorList>
            <person name="Kant R."/>
            <person name="van Passel M.W."/>
            <person name="Sangwan P."/>
            <person name="Palva A."/>
            <person name="Lucas S."/>
            <person name="Copeland A."/>
            <person name="Lapidus A."/>
            <person name="Glavina Del Rio T."/>
            <person name="Dalin E."/>
            <person name="Tice H."/>
            <person name="Bruce D."/>
            <person name="Goodwin L."/>
            <person name="Pitluck S."/>
            <person name="Chertkov O."/>
            <person name="Larimer F.W."/>
            <person name="Land M.L."/>
            <person name="Hauser L."/>
            <person name="Brettin T.S."/>
            <person name="Detter J.C."/>
            <person name="Han S."/>
            <person name="de Vos W.M."/>
            <person name="Janssen P.H."/>
            <person name="Smidt H."/>
        </authorList>
    </citation>
    <scope>NUCLEOTIDE SEQUENCE [LARGE SCALE GENOMIC DNA]</scope>
    <source>
        <strain evidence="2 3">Ellin514</strain>
    </source>
</reference>
<dbReference type="RefSeq" id="WP_007413622.1">
    <property type="nucleotide sequence ID" value="NZ_ABOX02000005.1"/>
</dbReference>